<gene>
    <name evidence="6" type="ORF">OHA91_05250</name>
</gene>
<dbReference type="Proteomes" id="UP001432312">
    <property type="component" value="Chromosome"/>
</dbReference>
<organism evidence="6 7">
    <name type="scientific">Streptomyces erythrochromogenes</name>
    <dbReference type="NCBI Taxonomy" id="285574"/>
    <lineage>
        <taxon>Bacteria</taxon>
        <taxon>Bacillati</taxon>
        <taxon>Actinomycetota</taxon>
        <taxon>Actinomycetes</taxon>
        <taxon>Kitasatosporales</taxon>
        <taxon>Streptomycetaceae</taxon>
        <taxon>Streptomyces</taxon>
    </lineage>
</organism>
<dbReference type="PROSITE" id="PS01117">
    <property type="entry name" value="HTH_MARR_1"/>
    <property type="match status" value="1"/>
</dbReference>
<proteinExistence type="predicted"/>
<dbReference type="InterPro" id="IPR000835">
    <property type="entry name" value="HTH_MarR-typ"/>
</dbReference>
<dbReference type="InterPro" id="IPR039422">
    <property type="entry name" value="MarR/SlyA-like"/>
</dbReference>
<evidence type="ECO:0000256" key="2">
    <source>
        <dbReference type="ARBA" id="ARBA00023015"/>
    </source>
</evidence>
<dbReference type="InterPro" id="IPR036390">
    <property type="entry name" value="WH_DNA-bd_sf"/>
</dbReference>
<protein>
    <submittedName>
        <fullName evidence="6">MarR family transcriptional regulator</fullName>
    </submittedName>
</protein>
<keyword evidence="3" id="KW-0238">DNA-binding</keyword>
<dbReference type="SMART" id="SM00347">
    <property type="entry name" value="HTH_MARR"/>
    <property type="match status" value="1"/>
</dbReference>
<dbReference type="PANTHER" id="PTHR33164">
    <property type="entry name" value="TRANSCRIPTIONAL REGULATOR, MARR FAMILY"/>
    <property type="match status" value="1"/>
</dbReference>
<dbReference type="RefSeq" id="WP_051892758.1">
    <property type="nucleotide sequence ID" value="NZ_CP108036.1"/>
</dbReference>
<dbReference type="SUPFAM" id="SSF46785">
    <property type="entry name" value="Winged helix' DNA-binding domain"/>
    <property type="match status" value="1"/>
</dbReference>
<name>A0ABZ1Q6F0_9ACTN</name>
<sequence>MTQPRSPALTDECGVSLRDDLSFALYVAARAWVGHYRPFLAELGLTYPQFLVMQVLWSRGRVTVKDLGEELGLDSGTLSPLLKRLEGAELVDRHRSVSDGRQVQVSSTEAGSAVRDRARRVVESAQQALRYPPDQYDALIPALHALTGRLRAGTPPG</sequence>
<dbReference type="PANTHER" id="PTHR33164:SF5">
    <property type="entry name" value="ORGANIC HYDROPEROXIDE RESISTANCE TRANSCRIPTIONAL REGULATOR"/>
    <property type="match status" value="1"/>
</dbReference>
<evidence type="ECO:0000256" key="1">
    <source>
        <dbReference type="ARBA" id="ARBA00004496"/>
    </source>
</evidence>
<evidence type="ECO:0000256" key="3">
    <source>
        <dbReference type="ARBA" id="ARBA00023125"/>
    </source>
</evidence>
<dbReference type="InterPro" id="IPR011991">
    <property type="entry name" value="ArsR-like_HTH"/>
</dbReference>
<keyword evidence="4" id="KW-0804">Transcription</keyword>
<dbReference type="Gene3D" id="1.10.10.10">
    <property type="entry name" value="Winged helix-like DNA-binding domain superfamily/Winged helix DNA-binding domain"/>
    <property type="match status" value="1"/>
</dbReference>
<keyword evidence="7" id="KW-1185">Reference proteome</keyword>
<comment type="subcellular location">
    <subcellularLocation>
        <location evidence="1">Cytoplasm</location>
    </subcellularLocation>
</comment>
<evidence type="ECO:0000313" key="7">
    <source>
        <dbReference type="Proteomes" id="UP001432312"/>
    </source>
</evidence>
<keyword evidence="2" id="KW-0805">Transcription regulation</keyword>
<dbReference type="InterPro" id="IPR036388">
    <property type="entry name" value="WH-like_DNA-bd_sf"/>
</dbReference>
<dbReference type="GeneID" id="95495418"/>
<dbReference type="CDD" id="cd00090">
    <property type="entry name" value="HTH_ARSR"/>
    <property type="match status" value="1"/>
</dbReference>
<evidence type="ECO:0000259" key="5">
    <source>
        <dbReference type="PROSITE" id="PS50995"/>
    </source>
</evidence>
<dbReference type="Pfam" id="PF01047">
    <property type="entry name" value="MarR"/>
    <property type="match status" value="1"/>
</dbReference>
<evidence type="ECO:0000313" key="6">
    <source>
        <dbReference type="EMBL" id="WUN77955.1"/>
    </source>
</evidence>
<feature type="domain" description="HTH marR-type" evidence="5">
    <location>
        <begin position="18"/>
        <end position="152"/>
    </location>
</feature>
<dbReference type="InterPro" id="IPR023187">
    <property type="entry name" value="Tscrpt_reg_MarR-type_CS"/>
</dbReference>
<dbReference type="PROSITE" id="PS50995">
    <property type="entry name" value="HTH_MARR_2"/>
    <property type="match status" value="1"/>
</dbReference>
<evidence type="ECO:0000256" key="4">
    <source>
        <dbReference type="ARBA" id="ARBA00023163"/>
    </source>
</evidence>
<dbReference type="EMBL" id="CP108036">
    <property type="protein sequence ID" value="WUN77955.1"/>
    <property type="molecule type" value="Genomic_DNA"/>
</dbReference>
<reference evidence="6" key="1">
    <citation type="submission" date="2022-10" db="EMBL/GenBank/DDBJ databases">
        <title>The complete genomes of actinobacterial strains from the NBC collection.</title>
        <authorList>
            <person name="Joergensen T.S."/>
            <person name="Alvarez Arevalo M."/>
            <person name="Sterndorff E.B."/>
            <person name="Faurdal D."/>
            <person name="Vuksanovic O."/>
            <person name="Mourched A.-S."/>
            <person name="Charusanti P."/>
            <person name="Shaw S."/>
            <person name="Blin K."/>
            <person name="Weber T."/>
        </authorList>
    </citation>
    <scope>NUCLEOTIDE SEQUENCE</scope>
    <source>
        <strain evidence="6">NBC_00303</strain>
    </source>
</reference>
<accession>A0ABZ1Q6F0</accession>